<accession>A0ABW1ZGB5</accession>
<name>A0ABW1ZGB5_9BACT</name>
<evidence type="ECO:0000256" key="3">
    <source>
        <dbReference type="RuleBase" id="RU361153"/>
    </source>
</evidence>
<evidence type="ECO:0000259" key="5">
    <source>
        <dbReference type="Pfam" id="PF00150"/>
    </source>
</evidence>
<dbReference type="Pfam" id="PF00150">
    <property type="entry name" value="Cellulase"/>
    <property type="match status" value="1"/>
</dbReference>
<dbReference type="SUPFAM" id="SSF51445">
    <property type="entry name" value="(Trans)glycosidases"/>
    <property type="match status" value="1"/>
</dbReference>
<keyword evidence="7" id="KW-1185">Reference proteome</keyword>
<feature type="chain" id="PRO_5046281648" evidence="4">
    <location>
        <begin position="24"/>
        <end position="416"/>
    </location>
</feature>
<dbReference type="EMBL" id="JBHSWI010000001">
    <property type="protein sequence ID" value="MFC6647450.1"/>
    <property type="molecule type" value="Genomic_DNA"/>
</dbReference>
<proteinExistence type="inferred from homology"/>
<evidence type="ECO:0000256" key="1">
    <source>
        <dbReference type="ARBA" id="ARBA00022801"/>
    </source>
</evidence>
<dbReference type="RefSeq" id="WP_263370656.1">
    <property type="nucleotide sequence ID" value="NZ_JAGSYD010000002.1"/>
</dbReference>
<dbReference type="GO" id="GO:0016798">
    <property type="term" value="F:hydrolase activity, acting on glycosyl bonds"/>
    <property type="evidence" value="ECO:0007669"/>
    <property type="project" value="UniProtKB-KW"/>
</dbReference>
<evidence type="ECO:0000256" key="4">
    <source>
        <dbReference type="SAM" id="SignalP"/>
    </source>
</evidence>
<reference evidence="7" key="1">
    <citation type="journal article" date="2019" name="Int. J. Syst. Evol. Microbiol.">
        <title>The Global Catalogue of Microorganisms (GCM) 10K type strain sequencing project: providing services to taxonomists for standard genome sequencing and annotation.</title>
        <authorList>
            <consortium name="The Broad Institute Genomics Platform"/>
            <consortium name="The Broad Institute Genome Sequencing Center for Infectious Disease"/>
            <person name="Wu L."/>
            <person name="Ma J."/>
        </authorList>
    </citation>
    <scope>NUCLEOTIDE SEQUENCE [LARGE SCALE GENOMIC DNA]</scope>
    <source>
        <strain evidence="7">CGMCC 1.16026</strain>
    </source>
</reference>
<keyword evidence="1 3" id="KW-0378">Hydrolase</keyword>
<gene>
    <name evidence="6" type="ORF">ACFQBQ_18110</name>
</gene>
<evidence type="ECO:0000313" key="7">
    <source>
        <dbReference type="Proteomes" id="UP001596391"/>
    </source>
</evidence>
<evidence type="ECO:0000256" key="2">
    <source>
        <dbReference type="ARBA" id="ARBA00023295"/>
    </source>
</evidence>
<dbReference type="Proteomes" id="UP001596391">
    <property type="component" value="Unassembled WGS sequence"/>
</dbReference>
<sequence>MLKRLKACALAASLLVTATTVHAQMSALHTSGTNIVNASGTTVQLKGTNLGGWFIMENYMTPIDSGGTYATDQYTMMMELSNRFGVTTERSLINTYQTNFITTADLDNIQNAGLNVVRIPIWWGMFFSLSSPSQSTYRTDGFTVLDNIINACASRGIYVILSMHGAVGSQSGSEDTGQASAGGSSTGQYFSSSTDQALTAWLWGQIATHYSSSNFGNAATIAGFDLLNEPVGGTQAQVVAQYNTLYTAVRNADANRMLFLETIDSASWSMADFVSPSSQSWSNVVYSTHVYACSSTPTTCTASQVTTAINNAITHYNSIKTSFNVPGYIGEYTAYNTGYSEWQSVQTAMANAGLSRTAWAYKANTTPTYCLWGWYCPTSTRPTTPNIGSDSSATISTDWSGWTTSPDFAQNSTIHM</sequence>
<dbReference type="PANTHER" id="PTHR31297">
    <property type="entry name" value="GLUCAN ENDO-1,6-BETA-GLUCOSIDASE B"/>
    <property type="match status" value="1"/>
</dbReference>
<dbReference type="InterPro" id="IPR050386">
    <property type="entry name" value="Glycosyl_hydrolase_5"/>
</dbReference>
<dbReference type="Gene3D" id="3.20.20.80">
    <property type="entry name" value="Glycosidases"/>
    <property type="match status" value="1"/>
</dbReference>
<keyword evidence="2 3" id="KW-0326">Glycosidase</keyword>
<organism evidence="6 7">
    <name type="scientific">Granulicella cerasi</name>
    <dbReference type="NCBI Taxonomy" id="741063"/>
    <lineage>
        <taxon>Bacteria</taxon>
        <taxon>Pseudomonadati</taxon>
        <taxon>Acidobacteriota</taxon>
        <taxon>Terriglobia</taxon>
        <taxon>Terriglobales</taxon>
        <taxon>Acidobacteriaceae</taxon>
        <taxon>Granulicella</taxon>
    </lineage>
</organism>
<dbReference type="InterPro" id="IPR001547">
    <property type="entry name" value="Glyco_hydro_5"/>
</dbReference>
<feature type="signal peptide" evidence="4">
    <location>
        <begin position="1"/>
        <end position="23"/>
    </location>
</feature>
<dbReference type="EC" id="3.2.1.-" evidence="6"/>
<feature type="domain" description="Glycoside hydrolase family 5" evidence="5">
    <location>
        <begin position="89"/>
        <end position="364"/>
    </location>
</feature>
<evidence type="ECO:0000313" key="6">
    <source>
        <dbReference type="EMBL" id="MFC6647450.1"/>
    </source>
</evidence>
<comment type="caution">
    <text evidence="6">The sequence shown here is derived from an EMBL/GenBank/DDBJ whole genome shotgun (WGS) entry which is preliminary data.</text>
</comment>
<protein>
    <submittedName>
        <fullName evidence="6">Glycoside hydrolase family 5 protein</fullName>
        <ecNumber evidence="6">3.2.1.-</ecNumber>
    </submittedName>
</protein>
<dbReference type="PANTHER" id="PTHR31297:SF13">
    <property type="entry name" value="PUTATIVE-RELATED"/>
    <property type="match status" value="1"/>
</dbReference>
<comment type="similarity">
    <text evidence="3">Belongs to the glycosyl hydrolase 5 (cellulase A) family.</text>
</comment>
<keyword evidence="4" id="KW-0732">Signal</keyword>
<dbReference type="InterPro" id="IPR017853">
    <property type="entry name" value="GH"/>
</dbReference>